<organism evidence="1 2">
    <name type="scientific">Culex pipiens pipiens</name>
    <name type="common">Northern house mosquito</name>
    <dbReference type="NCBI Taxonomy" id="38569"/>
    <lineage>
        <taxon>Eukaryota</taxon>
        <taxon>Metazoa</taxon>
        <taxon>Ecdysozoa</taxon>
        <taxon>Arthropoda</taxon>
        <taxon>Hexapoda</taxon>
        <taxon>Insecta</taxon>
        <taxon>Pterygota</taxon>
        <taxon>Neoptera</taxon>
        <taxon>Endopterygota</taxon>
        <taxon>Diptera</taxon>
        <taxon>Nematocera</taxon>
        <taxon>Culicoidea</taxon>
        <taxon>Culicidae</taxon>
        <taxon>Culicinae</taxon>
        <taxon>Culicini</taxon>
        <taxon>Culex</taxon>
        <taxon>Culex</taxon>
    </lineage>
</organism>
<name>A0ABD1DDJ0_CULPP</name>
<dbReference type="EMBL" id="JBEHCU010006265">
    <property type="protein sequence ID" value="KAL1397519.1"/>
    <property type="molecule type" value="Genomic_DNA"/>
</dbReference>
<proteinExistence type="predicted"/>
<evidence type="ECO:0000313" key="2">
    <source>
        <dbReference type="Proteomes" id="UP001562425"/>
    </source>
</evidence>
<dbReference type="AlphaFoldDB" id="A0ABD1DDJ0"/>
<sequence length="66" mass="7694">MLYKKTKKTFIMMMLSLIGATSLWFVMVWAALILFFSPVLFVVSVCLPELPLLLIRRLHYIPFDSV</sequence>
<comment type="caution">
    <text evidence="1">The sequence shown here is derived from an EMBL/GenBank/DDBJ whole genome shotgun (WGS) entry which is preliminary data.</text>
</comment>
<gene>
    <name evidence="1" type="ORF">pipiens_002513</name>
</gene>
<evidence type="ECO:0000313" key="1">
    <source>
        <dbReference type="EMBL" id="KAL1397519.1"/>
    </source>
</evidence>
<dbReference type="Proteomes" id="UP001562425">
    <property type="component" value="Unassembled WGS sequence"/>
</dbReference>
<reference evidence="1 2" key="1">
    <citation type="submission" date="2024-05" db="EMBL/GenBank/DDBJ databases">
        <title>Culex pipiens pipiens assembly and annotation.</title>
        <authorList>
            <person name="Alout H."/>
            <person name="Durand T."/>
        </authorList>
    </citation>
    <scope>NUCLEOTIDE SEQUENCE [LARGE SCALE GENOMIC DNA]</scope>
    <source>
        <strain evidence="1">HA-2024</strain>
        <tissue evidence="1">Whole body</tissue>
    </source>
</reference>
<keyword evidence="2" id="KW-1185">Reference proteome</keyword>
<accession>A0ABD1DDJ0</accession>
<protein>
    <submittedName>
        <fullName evidence="1">Uncharacterized protein</fullName>
    </submittedName>
</protein>